<dbReference type="RefSeq" id="WP_309770653.1">
    <property type="nucleotide sequence ID" value="NZ_JAVIZC010000002.1"/>
</dbReference>
<dbReference type="PANTHER" id="PTHR30118:SF15">
    <property type="entry name" value="TRANSCRIPTIONAL REGULATORY PROTEIN"/>
    <property type="match status" value="1"/>
</dbReference>
<proteinExistence type="inferred from homology"/>
<keyword evidence="5" id="KW-0010">Activator</keyword>
<dbReference type="InterPro" id="IPR050389">
    <property type="entry name" value="LysR-type_TF"/>
</dbReference>
<dbReference type="SUPFAM" id="SSF53850">
    <property type="entry name" value="Periplasmic binding protein-like II"/>
    <property type="match status" value="1"/>
</dbReference>
<dbReference type="GO" id="GO:0003677">
    <property type="term" value="F:DNA binding"/>
    <property type="evidence" value="ECO:0007669"/>
    <property type="project" value="UniProtKB-KW"/>
</dbReference>
<dbReference type="SUPFAM" id="SSF46785">
    <property type="entry name" value="Winged helix' DNA-binding domain"/>
    <property type="match status" value="1"/>
</dbReference>
<evidence type="ECO:0000313" key="9">
    <source>
        <dbReference type="EMBL" id="MDR6101735.1"/>
    </source>
</evidence>
<feature type="compositionally biased region" description="Polar residues" evidence="7">
    <location>
        <begin position="1"/>
        <end position="11"/>
    </location>
</feature>
<dbReference type="Gene3D" id="3.40.190.10">
    <property type="entry name" value="Periplasmic binding protein-like II"/>
    <property type="match status" value="2"/>
</dbReference>
<dbReference type="Pfam" id="PF03466">
    <property type="entry name" value="LysR_substrate"/>
    <property type="match status" value="1"/>
</dbReference>
<evidence type="ECO:0000256" key="6">
    <source>
        <dbReference type="ARBA" id="ARBA00023163"/>
    </source>
</evidence>
<dbReference type="GO" id="GO:0003700">
    <property type="term" value="F:DNA-binding transcription factor activity"/>
    <property type="evidence" value="ECO:0007669"/>
    <property type="project" value="InterPro"/>
</dbReference>
<keyword evidence="4 9" id="KW-0238">DNA-binding</keyword>
<organism evidence="9 10">
    <name type="scientific">Agrobacterium larrymoorei</name>
    <dbReference type="NCBI Taxonomy" id="160699"/>
    <lineage>
        <taxon>Bacteria</taxon>
        <taxon>Pseudomonadati</taxon>
        <taxon>Pseudomonadota</taxon>
        <taxon>Alphaproteobacteria</taxon>
        <taxon>Hyphomicrobiales</taxon>
        <taxon>Rhizobiaceae</taxon>
        <taxon>Rhizobium/Agrobacterium group</taxon>
        <taxon>Agrobacterium</taxon>
    </lineage>
</organism>
<gene>
    <name evidence="9" type="ORF">QE369_001932</name>
</gene>
<keyword evidence="3" id="KW-0805">Transcription regulation</keyword>
<dbReference type="InterPro" id="IPR005119">
    <property type="entry name" value="LysR_subst-bd"/>
</dbReference>
<dbReference type="EMBL" id="JAVIZC010000002">
    <property type="protein sequence ID" value="MDR6101735.1"/>
    <property type="molecule type" value="Genomic_DNA"/>
</dbReference>
<keyword evidence="2" id="KW-0536">Nodulation</keyword>
<dbReference type="PROSITE" id="PS50931">
    <property type="entry name" value="HTH_LYSR"/>
    <property type="match status" value="1"/>
</dbReference>
<dbReference type="InterPro" id="IPR000847">
    <property type="entry name" value="LysR_HTH_N"/>
</dbReference>
<protein>
    <submittedName>
        <fullName evidence="9">DNA-binding transcriptional LysR family regulator</fullName>
    </submittedName>
</protein>
<evidence type="ECO:0000256" key="2">
    <source>
        <dbReference type="ARBA" id="ARBA00022458"/>
    </source>
</evidence>
<sequence>MQKAHVQSTLSPKPDSDPLKAGEASDTLDLRSIDLNLVVVLGSLLRQQNITLASGSLGLSVPTVVRALTRLRTLFDDELLARYSRSFRLTSLGDRLAPKVESALEDVALIFTSQVPVPEQFSVGMPDYLALVLSTQLSGYFRQVAPTTAFKPAISPNDAICLLEEGALDLALGTFDSAPPGFRCRTLPPVRSLFLTRRGHEARDGSLSEAELRRFPGIRMGPFHHGGIGSFNDGLAAVQHRADQTLNVPDIHTAMQLLQESDAILTLPAPSAEHLALSYDIDVFVPEGSAFPPEYRVSLIWHERWQQDAIHAGVRSLIASRITAGFRHGSAR</sequence>
<feature type="domain" description="HTH lysR-type" evidence="8">
    <location>
        <begin position="33"/>
        <end position="90"/>
    </location>
</feature>
<dbReference type="InterPro" id="IPR037402">
    <property type="entry name" value="YidZ_PBP2"/>
</dbReference>
<dbReference type="AlphaFoldDB" id="A0AAJ2BLE8"/>
<comment type="caution">
    <text evidence="9">The sequence shown here is derived from an EMBL/GenBank/DDBJ whole genome shotgun (WGS) entry which is preliminary data.</text>
</comment>
<feature type="region of interest" description="Disordered" evidence="7">
    <location>
        <begin position="1"/>
        <end position="23"/>
    </location>
</feature>
<dbReference type="Pfam" id="PF00126">
    <property type="entry name" value="HTH_1"/>
    <property type="match status" value="1"/>
</dbReference>
<dbReference type="InterPro" id="IPR036388">
    <property type="entry name" value="WH-like_DNA-bd_sf"/>
</dbReference>
<reference evidence="9" key="1">
    <citation type="submission" date="2023-08" db="EMBL/GenBank/DDBJ databases">
        <title>Functional and genomic diversity of the sorghum phyllosphere microbiome.</title>
        <authorList>
            <person name="Shade A."/>
        </authorList>
    </citation>
    <scope>NUCLEOTIDE SEQUENCE</scope>
    <source>
        <strain evidence="9">SORGH_AS_0974</strain>
    </source>
</reference>
<dbReference type="InterPro" id="IPR036390">
    <property type="entry name" value="WH_DNA-bd_sf"/>
</dbReference>
<evidence type="ECO:0000256" key="1">
    <source>
        <dbReference type="ARBA" id="ARBA00009437"/>
    </source>
</evidence>
<dbReference type="Gene3D" id="1.10.10.10">
    <property type="entry name" value="Winged helix-like DNA-binding domain superfamily/Winged helix DNA-binding domain"/>
    <property type="match status" value="1"/>
</dbReference>
<evidence type="ECO:0000313" key="10">
    <source>
        <dbReference type="Proteomes" id="UP001255601"/>
    </source>
</evidence>
<comment type="similarity">
    <text evidence="1">Belongs to the LysR transcriptional regulatory family.</text>
</comment>
<evidence type="ECO:0000256" key="3">
    <source>
        <dbReference type="ARBA" id="ARBA00023015"/>
    </source>
</evidence>
<dbReference type="CDD" id="cd08417">
    <property type="entry name" value="PBP2_Nitroaromatics_like"/>
    <property type="match status" value="1"/>
</dbReference>
<keyword evidence="6" id="KW-0804">Transcription</keyword>
<dbReference type="Proteomes" id="UP001255601">
    <property type="component" value="Unassembled WGS sequence"/>
</dbReference>
<evidence type="ECO:0000256" key="7">
    <source>
        <dbReference type="SAM" id="MobiDB-lite"/>
    </source>
</evidence>
<dbReference type="PANTHER" id="PTHR30118">
    <property type="entry name" value="HTH-TYPE TRANSCRIPTIONAL REGULATOR LEUO-RELATED"/>
    <property type="match status" value="1"/>
</dbReference>
<evidence type="ECO:0000256" key="4">
    <source>
        <dbReference type="ARBA" id="ARBA00023125"/>
    </source>
</evidence>
<accession>A0AAJ2BLE8</accession>
<evidence type="ECO:0000259" key="8">
    <source>
        <dbReference type="PROSITE" id="PS50931"/>
    </source>
</evidence>
<evidence type="ECO:0000256" key="5">
    <source>
        <dbReference type="ARBA" id="ARBA00023159"/>
    </source>
</evidence>
<name>A0AAJ2BLE8_9HYPH</name>